<evidence type="ECO:0000313" key="3">
    <source>
        <dbReference type="Proteomes" id="UP000321617"/>
    </source>
</evidence>
<dbReference type="Gene3D" id="3.20.10.10">
    <property type="entry name" value="D-amino Acid Aminotransferase, subunit A, domain 2"/>
    <property type="match status" value="1"/>
</dbReference>
<dbReference type="RefSeq" id="WP_147141646.1">
    <property type="nucleotide sequence ID" value="NZ_BAABIJ010000003.1"/>
</dbReference>
<dbReference type="AlphaFoldDB" id="A0A562UYK4"/>
<proteinExistence type="inferred from homology"/>
<dbReference type="InterPro" id="IPR050571">
    <property type="entry name" value="Class-IV_PLP-Dep_Aminotrnsfr"/>
</dbReference>
<dbReference type="InterPro" id="IPR001544">
    <property type="entry name" value="Aminotrans_IV"/>
</dbReference>
<comment type="similarity">
    <text evidence="1">Belongs to the class-IV pyridoxal-phosphate-dependent aminotransferase family.</text>
</comment>
<dbReference type="GO" id="GO:0016829">
    <property type="term" value="F:lyase activity"/>
    <property type="evidence" value="ECO:0007669"/>
    <property type="project" value="UniProtKB-KW"/>
</dbReference>
<name>A0A562UYK4_9ACTN</name>
<keyword evidence="3" id="KW-1185">Reference proteome</keyword>
<evidence type="ECO:0000313" key="2">
    <source>
        <dbReference type="EMBL" id="TWJ10724.1"/>
    </source>
</evidence>
<dbReference type="PANTHER" id="PTHR42743">
    <property type="entry name" value="AMINO-ACID AMINOTRANSFERASE"/>
    <property type="match status" value="1"/>
</dbReference>
<dbReference type="GO" id="GO:0005829">
    <property type="term" value="C:cytosol"/>
    <property type="evidence" value="ECO:0007669"/>
    <property type="project" value="TreeGrafter"/>
</dbReference>
<dbReference type="OrthoDB" id="9805628at2"/>
<dbReference type="Gene3D" id="3.30.470.10">
    <property type="match status" value="1"/>
</dbReference>
<keyword evidence="2" id="KW-0456">Lyase</keyword>
<comment type="caution">
    <text evidence="2">The sequence shown here is derived from an EMBL/GenBank/DDBJ whole genome shotgun (WGS) entry which is preliminary data.</text>
</comment>
<dbReference type="PANTHER" id="PTHR42743:SF11">
    <property type="entry name" value="AMINODEOXYCHORISMATE LYASE"/>
    <property type="match status" value="1"/>
</dbReference>
<sequence>MAEVVAVLGRGVIPADEPFLHGDDLGVLRGDGIFETANVRGGEPFLLDEHLARMARSAQRMELDLPDAAVLKRLAAQACEAFGAGKEGALRIICTRGPEQGGPPTVYMTLNPVPEAQINARRDGLNLAVLTLGYPVDTRGQAPWLLGGAKCLSYAVAMAAQRHARATGHDDLLWRSEDGFALEGPTSTLVWWQNQTLYTVPADTGILAGTTARFVFDRAEEAGIRTAERRVLVAELMSADGIWMTSSVRGVAPVHTLDGVTINQSDLTATLSEMAGFPVPGK</sequence>
<dbReference type="SUPFAM" id="SSF56752">
    <property type="entry name" value="D-aminoacid aminotransferase-like PLP-dependent enzymes"/>
    <property type="match status" value="1"/>
</dbReference>
<dbReference type="EMBL" id="VLLL01000007">
    <property type="protein sequence ID" value="TWJ10724.1"/>
    <property type="molecule type" value="Genomic_DNA"/>
</dbReference>
<dbReference type="InterPro" id="IPR036038">
    <property type="entry name" value="Aminotransferase-like"/>
</dbReference>
<dbReference type="Pfam" id="PF01063">
    <property type="entry name" value="Aminotran_4"/>
    <property type="match status" value="1"/>
</dbReference>
<evidence type="ECO:0000256" key="1">
    <source>
        <dbReference type="ARBA" id="ARBA00009320"/>
    </source>
</evidence>
<accession>A0A562UYK4</accession>
<gene>
    <name evidence="2" type="ORF">LX16_4146</name>
</gene>
<dbReference type="InterPro" id="IPR043132">
    <property type="entry name" value="BCAT-like_C"/>
</dbReference>
<dbReference type="InterPro" id="IPR043131">
    <property type="entry name" value="BCAT-like_N"/>
</dbReference>
<dbReference type="GO" id="GO:0046394">
    <property type="term" value="P:carboxylic acid biosynthetic process"/>
    <property type="evidence" value="ECO:0007669"/>
    <property type="project" value="UniProtKB-ARBA"/>
</dbReference>
<protein>
    <submittedName>
        <fullName evidence="2">4-amino-4-deoxychorismate lyase</fullName>
    </submittedName>
</protein>
<reference evidence="2 3" key="1">
    <citation type="journal article" date="2013" name="Stand. Genomic Sci.">
        <title>Genomic Encyclopedia of Type Strains, Phase I: The one thousand microbial genomes (KMG-I) project.</title>
        <authorList>
            <person name="Kyrpides N.C."/>
            <person name="Woyke T."/>
            <person name="Eisen J.A."/>
            <person name="Garrity G."/>
            <person name="Lilburn T.G."/>
            <person name="Beck B.J."/>
            <person name="Whitman W.B."/>
            <person name="Hugenholtz P."/>
            <person name="Klenk H.P."/>
        </authorList>
    </citation>
    <scope>NUCLEOTIDE SEQUENCE [LARGE SCALE GENOMIC DNA]</scope>
    <source>
        <strain evidence="2 3">DSM 45044</strain>
    </source>
</reference>
<organism evidence="2 3">
    <name type="scientific">Stackebrandtia albiflava</name>
    <dbReference type="NCBI Taxonomy" id="406432"/>
    <lineage>
        <taxon>Bacteria</taxon>
        <taxon>Bacillati</taxon>
        <taxon>Actinomycetota</taxon>
        <taxon>Actinomycetes</taxon>
        <taxon>Glycomycetales</taxon>
        <taxon>Glycomycetaceae</taxon>
        <taxon>Stackebrandtia</taxon>
    </lineage>
</organism>
<dbReference type="Proteomes" id="UP000321617">
    <property type="component" value="Unassembled WGS sequence"/>
</dbReference>